<gene>
    <name evidence="3" type="ORF">FJY75_07410</name>
</gene>
<dbReference type="PANTHER" id="PTHR43249">
    <property type="entry name" value="UDP-N-ACETYL-2-AMINO-2-DEOXY-D-GLUCURONATE OXIDASE"/>
    <property type="match status" value="1"/>
</dbReference>
<dbReference type="Pfam" id="PF22725">
    <property type="entry name" value="GFO_IDH_MocA_C3"/>
    <property type="match status" value="1"/>
</dbReference>
<name>A0A937X9G9_UNCEI</name>
<dbReference type="PANTHER" id="PTHR43249:SF1">
    <property type="entry name" value="D-GLUCOSIDE 3-DEHYDROGENASE"/>
    <property type="match status" value="1"/>
</dbReference>
<dbReference type="Pfam" id="PF01408">
    <property type="entry name" value="GFO_IDH_MocA"/>
    <property type="match status" value="1"/>
</dbReference>
<dbReference type="Gene3D" id="3.40.50.720">
    <property type="entry name" value="NAD(P)-binding Rossmann-like Domain"/>
    <property type="match status" value="1"/>
</dbReference>
<dbReference type="Proteomes" id="UP000748308">
    <property type="component" value="Unassembled WGS sequence"/>
</dbReference>
<dbReference type="AlphaFoldDB" id="A0A937X9G9"/>
<reference evidence="3" key="1">
    <citation type="submission" date="2019-03" db="EMBL/GenBank/DDBJ databases">
        <title>Lake Tanganyika Metagenome-Assembled Genomes (MAGs).</title>
        <authorList>
            <person name="Tran P."/>
        </authorList>
    </citation>
    <scope>NUCLEOTIDE SEQUENCE</scope>
    <source>
        <strain evidence="3">M_DeepCast_400m_m2_100</strain>
    </source>
</reference>
<dbReference type="InterPro" id="IPR000683">
    <property type="entry name" value="Gfo/Idh/MocA-like_OxRdtase_N"/>
</dbReference>
<dbReference type="InterPro" id="IPR052515">
    <property type="entry name" value="Gfo/Idh/MocA_Oxidoreductase"/>
</dbReference>
<evidence type="ECO:0000259" key="2">
    <source>
        <dbReference type="Pfam" id="PF22725"/>
    </source>
</evidence>
<dbReference type="Gene3D" id="3.30.360.10">
    <property type="entry name" value="Dihydrodipicolinate Reductase, domain 2"/>
    <property type="match status" value="1"/>
</dbReference>
<dbReference type="SUPFAM" id="SSF51735">
    <property type="entry name" value="NAD(P)-binding Rossmann-fold domains"/>
    <property type="match status" value="1"/>
</dbReference>
<evidence type="ECO:0000259" key="1">
    <source>
        <dbReference type="Pfam" id="PF01408"/>
    </source>
</evidence>
<protein>
    <submittedName>
        <fullName evidence="3">Gfo/Idh/MocA family oxidoreductase</fullName>
    </submittedName>
</protein>
<dbReference type="InterPro" id="IPR036291">
    <property type="entry name" value="NAD(P)-bd_dom_sf"/>
</dbReference>
<comment type="caution">
    <text evidence="3">The sequence shown here is derived from an EMBL/GenBank/DDBJ whole genome shotgun (WGS) entry which is preliminary data.</text>
</comment>
<sequence length="361" mass="39736">MGQDLGFALIGCGKIADKHLHVLSHLPGARLLVCCDTRKERAEARAAKAGGGARATDSVAEALAFPGVGAVTICTPSGSHADLAVAAARAGKHVFVEKPLALTLDEADAMIDACDAAGVKLFVVKQNRYNRPVQALRRAIDQGRLGRIFMGGARVLWHRDQRYYDSEAWRGTWAQDGGVITNQASHHIDLLLWMMGDVVSVYACGSRVLHEIETEDTATVLLRFRHGAAATVQATTCVQPRDVEGSIALFGTRGTVEIGGFAANELRTWMFDEERPEDRAIRDEWGSNPPDFAYNHLEFFKDALQTIGVQRRALIDGIEGRRSLEVIHAIYESMETGKEVTLRFEPRIRRLGVRHRQEEKG</sequence>
<feature type="domain" description="GFO/IDH/MocA-like oxidoreductase" evidence="2">
    <location>
        <begin position="133"/>
        <end position="257"/>
    </location>
</feature>
<dbReference type="GO" id="GO:0000166">
    <property type="term" value="F:nucleotide binding"/>
    <property type="evidence" value="ECO:0007669"/>
    <property type="project" value="InterPro"/>
</dbReference>
<evidence type="ECO:0000313" key="4">
    <source>
        <dbReference type="Proteomes" id="UP000748308"/>
    </source>
</evidence>
<evidence type="ECO:0000313" key="3">
    <source>
        <dbReference type="EMBL" id="MBM3317665.1"/>
    </source>
</evidence>
<dbReference type="InterPro" id="IPR055170">
    <property type="entry name" value="GFO_IDH_MocA-like_dom"/>
</dbReference>
<accession>A0A937X9G9</accession>
<dbReference type="SUPFAM" id="SSF55347">
    <property type="entry name" value="Glyceraldehyde-3-phosphate dehydrogenase-like, C-terminal domain"/>
    <property type="match status" value="1"/>
</dbReference>
<feature type="domain" description="Gfo/Idh/MocA-like oxidoreductase N-terminal" evidence="1">
    <location>
        <begin position="6"/>
        <end position="123"/>
    </location>
</feature>
<proteinExistence type="predicted"/>
<dbReference type="EMBL" id="VGIY01000162">
    <property type="protein sequence ID" value="MBM3317665.1"/>
    <property type="molecule type" value="Genomic_DNA"/>
</dbReference>
<organism evidence="3 4">
    <name type="scientific">Eiseniibacteriota bacterium</name>
    <dbReference type="NCBI Taxonomy" id="2212470"/>
    <lineage>
        <taxon>Bacteria</taxon>
        <taxon>Candidatus Eiseniibacteriota</taxon>
    </lineage>
</organism>